<reference evidence="2 3" key="1">
    <citation type="submission" date="2024-05" db="EMBL/GenBank/DDBJ databases">
        <title>The nuclear and mitochondrial genome assemblies of Tetragonisca angustula (Apidae: Meliponini), a tiny yet remarkable pollinator in the Neotropics.</title>
        <authorList>
            <person name="Ferrari R."/>
            <person name="Ricardo P.C."/>
            <person name="Dias F.C."/>
            <person name="Araujo N.S."/>
            <person name="Soares D.O."/>
            <person name="Zhou Q.-S."/>
            <person name="Zhu C.-D."/>
            <person name="Coutinho L."/>
            <person name="Airas M.C."/>
            <person name="Batista T.M."/>
        </authorList>
    </citation>
    <scope>NUCLEOTIDE SEQUENCE [LARGE SCALE GENOMIC DNA]</scope>
    <source>
        <strain evidence="2">ASF017062</strain>
        <tissue evidence="2">Abdomen</tissue>
    </source>
</reference>
<dbReference type="AlphaFoldDB" id="A0AAW0ZE32"/>
<proteinExistence type="predicted"/>
<name>A0AAW0ZE32_9HYME</name>
<dbReference type="Proteomes" id="UP001432146">
    <property type="component" value="Unassembled WGS sequence"/>
</dbReference>
<evidence type="ECO:0000313" key="3">
    <source>
        <dbReference type="Proteomes" id="UP001432146"/>
    </source>
</evidence>
<gene>
    <name evidence="2" type="ORF">QLX08_009944</name>
</gene>
<evidence type="ECO:0000256" key="1">
    <source>
        <dbReference type="SAM" id="MobiDB-lite"/>
    </source>
</evidence>
<dbReference type="EMBL" id="JAWNGG020000239">
    <property type="protein sequence ID" value="KAK9295875.1"/>
    <property type="molecule type" value="Genomic_DNA"/>
</dbReference>
<feature type="region of interest" description="Disordered" evidence="1">
    <location>
        <begin position="21"/>
        <end position="63"/>
    </location>
</feature>
<sequence>MYAKWTRHVGEYGETRLDRWKQKRECRNSRGSLTNRKRQTDSRGGRGGGGGVGETEEQGWRMAGKDEEVPAAVSLLSSVFMVIRAIPLTQE</sequence>
<organism evidence="2 3">
    <name type="scientific">Tetragonisca angustula</name>
    <dbReference type="NCBI Taxonomy" id="166442"/>
    <lineage>
        <taxon>Eukaryota</taxon>
        <taxon>Metazoa</taxon>
        <taxon>Ecdysozoa</taxon>
        <taxon>Arthropoda</taxon>
        <taxon>Hexapoda</taxon>
        <taxon>Insecta</taxon>
        <taxon>Pterygota</taxon>
        <taxon>Neoptera</taxon>
        <taxon>Endopterygota</taxon>
        <taxon>Hymenoptera</taxon>
        <taxon>Apocrita</taxon>
        <taxon>Aculeata</taxon>
        <taxon>Apoidea</taxon>
        <taxon>Anthophila</taxon>
        <taxon>Apidae</taxon>
        <taxon>Tetragonisca</taxon>
    </lineage>
</organism>
<protein>
    <submittedName>
        <fullName evidence="2">Uncharacterized protein</fullName>
    </submittedName>
</protein>
<comment type="caution">
    <text evidence="2">The sequence shown here is derived from an EMBL/GenBank/DDBJ whole genome shotgun (WGS) entry which is preliminary data.</text>
</comment>
<keyword evidence="3" id="KW-1185">Reference proteome</keyword>
<accession>A0AAW0ZE32</accession>
<evidence type="ECO:0000313" key="2">
    <source>
        <dbReference type="EMBL" id="KAK9295875.1"/>
    </source>
</evidence>